<dbReference type="InterPro" id="IPR000225">
    <property type="entry name" value="Armadillo"/>
</dbReference>
<keyword evidence="4" id="KW-0963">Cytoplasm</keyword>
<dbReference type="Gene3D" id="1.25.10.10">
    <property type="entry name" value="Leucine-rich Repeat Variant"/>
    <property type="match status" value="2"/>
</dbReference>
<evidence type="ECO:0000313" key="10">
    <source>
        <dbReference type="Proteomes" id="UP001212152"/>
    </source>
</evidence>
<keyword evidence="5" id="KW-0256">Endoplasmic reticulum</keyword>
<protein>
    <submittedName>
        <fullName evidence="9">Rap1 GTPase-GDP dissociation stimulator 1</fullName>
    </submittedName>
</protein>
<dbReference type="EMBL" id="JADGJQ010000015">
    <property type="protein sequence ID" value="KAJ3180654.1"/>
    <property type="molecule type" value="Genomic_DNA"/>
</dbReference>
<feature type="region of interest" description="Disordered" evidence="8">
    <location>
        <begin position="729"/>
        <end position="783"/>
    </location>
</feature>
<dbReference type="SMART" id="SM00185">
    <property type="entry name" value="ARM"/>
    <property type="match status" value="4"/>
</dbReference>
<evidence type="ECO:0000256" key="7">
    <source>
        <dbReference type="PROSITE-ProRule" id="PRU00259"/>
    </source>
</evidence>
<gene>
    <name evidence="9" type="primary">RAP1GDS1</name>
    <name evidence="9" type="ORF">HDU87_001767</name>
</gene>
<dbReference type="SUPFAM" id="SSF48371">
    <property type="entry name" value="ARM repeat"/>
    <property type="match status" value="1"/>
</dbReference>
<keyword evidence="10" id="KW-1185">Reference proteome</keyword>
<name>A0AAD5TM16_9FUNG</name>
<evidence type="ECO:0000256" key="4">
    <source>
        <dbReference type="ARBA" id="ARBA00022490"/>
    </source>
</evidence>
<evidence type="ECO:0000256" key="1">
    <source>
        <dbReference type="ARBA" id="ARBA00004173"/>
    </source>
</evidence>
<evidence type="ECO:0000256" key="3">
    <source>
        <dbReference type="ARBA" id="ARBA00004514"/>
    </source>
</evidence>
<reference evidence="9" key="1">
    <citation type="submission" date="2020-05" db="EMBL/GenBank/DDBJ databases">
        <title>Phylogenomic resolution of chytrid fungi.</title>
        <authorList>
            <person name="Stajich J.E."/>
            <person name="Amses K."/>
            <person name="Simmons R."/>
            <person name="Seto K."/>
            <person name="Myers J."/>
            <person name="Bonds A."/>
            <person name="Quandt C.A."/>
            <person name="Barry K."/>
            <person name="Liu P."/>
            <person name="Grigoriev I."/>
            <person name="Longcore J.E."/>
            <person name="James T.Y."/>
        </authorList>
    </citation>
    <scope>NUCLEOTIDE SEQUENCE</scope>
    <source>
        <strain evidence="9">JEL0379</strain>
    </source>
</reference>
<evidence type="ECO:0000256" key="5">
    <source>
        <dbReference type="ARBA" id="ARBA00022824"/>
    </source>
</evidence>
<comment type="caution">
    <text evidence="9">The sequence shown here is derived from an EMBL/GenBank/DDBJ whole genome shotgun (WGS) entry which is preliminary data.</text>
</comment>
<dbReference type="GO" id="GO:0005085">
    <property type="term" value="F:guanyl-nucleotide exchange factor activity"/>
    <property type="evidence" value="ECO:0007669"/>
    <property type="project" value="InterPro"/>
</dbReference>
<dbReference type="GO" id="GO:0005783">
    <property type="term" value="C:endoplasmic reticulum"/>
    <property type="evidence" value="ECO:0007669"/>
    <property type="project" value="UniProtKB-SubCell"/>
</dbReference>
<dbReference type="AlphaFoldDB" id="A0AAD5TM16"/>
<dbReference type="InterPro" id="IPR016024">
    <property type="entry name" value="ARM-type_fold"/>
</dbReference>
<feature type="compositionally biased region" description="Low complexity" evidence="8">
    <location>
        <begin position="739"/>
        <end position="756"/>
    </location>
</feature>
<evidence type="ECO:0000313" key="9">
    <source>
        <dbReference type="EMBL" id="KAJ3180654.1"/>
    </source>
</evidence>
<organism evidence="9 10">
    <name type="scientific">Geranomyces variabilis</name>
    <dbReference type="NCBI Taxonomy" id="109894"/>
    <lineage>
        <taxon>Eukaryota</taxon>
        <taxon>Fungi</taxon>
        <taxon>Fungi incertae sedis</taxon>
        <taxon>Chytridiomycota</taxon>
        <taxon>Chytridiomycota incertae sedis</taxon>
        <taxon>Chytridiomycetes</taxon>
        <taxon>Spizellomycetales</taxon>
        <taxon>Powellomycetaceae</taxon>
        <taxon>Geranomyces</taxon>
    </lineage>
</organism>
<dbReference type="PANTHER" id="PTHR10957">
    <property type="entry name" value="RAP1 GTPASE-GDP DISSOCIATION STIMULATOR 1"/>
    <property type="match status" value="1"/>
</dbReference>
<dbReference type="PROSITE" id="PS50176">
    <property type="entry name" value="ARM_REPEAT"/>
    <property type="match status" value="1"/>
</dbReference>
<sequence length="824" mass="87117">MATLDSQLDAARALNGNWTGLASAIYAWAPNSDDSREEFAEWTNGLTFLVDTLTKVSSTAPLDDALRAATAAANVLAEAAKVEDPREPIANAGAIPPLLQLLGVVTAAPQPTEVQNDLAIQLLRALANLCYDHDANRELVLETPAGIVNLVKALKSPAVKVVITACGALTNISMDNEPIQVAVLDQGAVPVLIALLQENIDRPVAQSVTVSASTPAIRVISNLSECDRGIQELLARRHIEILFNLLRYNHQVILQVSVTANRFTTALEVLDALTTVLEAIGENDAVQRALVSRNLLEILLDFVDHRPKIRELEMDDDDVVTYLEIRRAVSRIATLATMNDANMAEITQHGGALIERFKQWMLYGTGGTDVAEEDEIRMSGALAIGNLARSDATCTDLVQRHGVVPPLLGVLKLEIARAKQPGADGKNIIKVVHGAAGALKNLSLAAGNRAVLGSLNIIPQITDLLEVESLKPVHFMSIGIMKNLCAGPQDANVYRLIAGQEPPAGQGHLASWPLPTSSGAKNLTPLGKVVRLMWTATGDNDTGTRNEGGRLIVNLVRACHRGRALPLLKNIVDAQGIVLLLQIVTGALLTRARTDADGHAVGGGEDEHHVHFDALPIEGQVFPVVQNEGVVALVLITDAVPGAIKSIAAYHASLIPTLVNIIASGTEHAKTSTEGTDLQAPHVYADEAKANVCILLRALVAGDDEFRDRLEATTLKSTLLALHASARAPPSADNVSTASVPPIGSSTSPSSASSPSAGQFASVATPMELSRTGTKSARNMGMQGLSRREMEKAFGEVEGGQTEAEPAAEGASLKNVVAGLLLLL</sequence>
<accession>A0AAD5TM16</accession>
<comment type="subcellular location">
    <subcellularLocation>
        <location evidence="3">Cytoplasm</location>
        <location evidence="3">Cytosol</location>
    </subcellularLocation>
    <subcellularLocation>
        <location evidence="2">Endoplasmic reticulum</location>
    </subcellularLocation>
    <subcellularLocation>
        <location evidence="1">Mitochondrion</location>
    </subcellularLocation>
</comment>
<evidence type="ECO:0000256" key="6">
    <source>
        <dbReference type="ARBA" id="ARBA00023128"/>
    </source>
</evidence>
<dbReference type="Proteomes" id="UP001212152">
    <property type="component" value="Unassembled WGS sequence"/>
</dbReference>
<dbReference type="InterPro" id="IPR040144">
    <property type="entry name" value="RAP1GDS1"/>
</dbReference>
<feature type="repeat" description="ARM" evidence="7">
    <location>
        <begin position="145"/>
        <end position="187"/>
    </location>
</feature>
<dbReference type="InterPro" id="IPR011989">
    <property type="entry name" value="ARM-like"/>
</dbReference>
<dbReference type="GO" id="GO:0005829">
    <property type="term" value="C:cytosol"/>
    <property type="evidence" value="ECO:0007669"/>
    <property type="project" value="UniProtKB-SubCell"/>
</dbReference>
<evidence type="ECO:0000256" key="8">
    <source>
        <dbReference type="SAM" id="MobiDB-lite"/>
    </source>
</evidence>
<proteinExistence type="predicted"/>
<dbReference type="GO" id="GO:0005739">
    <property type="term" value="C:mitochondrion"/>
    <property type="evidence" value="ECO:0007669"/>
    <property type="project" value="UniProtKB-SubCell"/>
</dbReference>
<keyword evidence="6" id="KW-0496">Mitochondrion</keyword>
<evidence type="ECO:0000256" key="2">
    <source>
        <dbReference type="ARBA" id="ARBA00004240"/>
    </source>
</evidence>